<dbReference type="Proteomes" id="UP000615446">
    <property type="component" value="Unassembled WGS sequence"/>
</dbReference>
<proteinExistence type="predicted"/>
<dbReference type="Gene3D" id="3.40.50.150">
    <property type="entry name" value="Vaccinia Virus protein VP39"/>
    <property type="match status" value="1"/>
</dbReference>
<dbReference type="SUPFAM" id="SSF53335">
    <property type="entry name" value="S-adenosyl-L-methionine-dependent methyltransferases"/>
    <property type="match status" value="1"/>
</dbReference>
<dbReference type="GO" id="GO:0032259">
    <property type="term" value="P:methylation"/>
    <property type="evidence" value="ECO:0007669"/>
    <property type="project" value="UniProtKB-KW"/>
</dbReference>
<evidence type="ECO:0000313" key="3">
    <source>
        <dbReference type="Proteomes" id="UP000615446"/>
    </source>
</evidence>
<dbReference type="PANTHER" id="PTHR43591">
    <property type="entry name" value="METHYLTRANSFERASE"/>
    <property type="match status" value="1"/>
</dbReference>
<comment type="caution">
    <text evidence="2">The sequence shown here is derived from an EMBL/GenBank/DDBJ whole genome shotgun (WGS) entry which is preliminary data.</text>
</comment>
<organism evidence="2 3">
    <name type="scientific">Rhizophagus clarus</name>
    <dbReference type="NCBI Taxonomy" id="94130"/>
    <lineage>
        <taxon>Eukaryota</taxon>
        <taxon>Fungi</taxon>
        <taxon>Fungi incertae sedis</taxon>
        <taxon>Mucoromycota</taxon>
        <taxon>Glomeromycotina</taxon>
        <taxon>Glomeromycetes</taxon>
        <taxon>Glomerales</taxon>
        <taxon>Glomeraceae</taxon>
        <taxon>Rhizophagus</taxon>
    </lineage>
</organism>
<accession>A0A8H3KZW6</accession>
<dbReference type="InterPro" id="IPR029063">
    <property type="entry name" value="SAM-dependent_MTases_sf"/>
</dbReference>
<protein>
    <submittedName>
        <fullName evidence="2">S-adenosyl-L-methionine-dependent methyltransferase</fullName>
    </submittedName>
</protein>
<name>A0A8H3KZW6_9GLOM</name>
<dbReference type="PANTHER" id="PTHR43591:SF24">
    <property type="entry name" value="2-METHOXY-6-POLYPRENYL-1,4-BENZOQUINOL METHYLASE, MITOCHONDRIAL"/>
    <property type="match status" value="1"/>
</dbReference>
<evidence type="ECO:0000313" key="2">
    <source>
        <dbReference type="EMBL" id="GES79148.1"/>
    </source>
</evidence>
<dbReference type="CDD" id="cd02440">
    <property type="entry name" value="AdoMet_MTases"/>
    <property type="match status" value="1"/>
</dbReference>
<dbReference type="InterPro" id="IPR041698">
    <property type="entry name" value="Methyltransf_25"/>
</dbReference>
<reference evidence="2" key="1">
    <citation type="submission" date="2019-10" db="EMBL/GenBank/DDBJ databases">
        <title>Conservation and host-specific expression of non-tandemly repeated heterogenous ribosome RNA gene in arbuscular mycorrhizal fungi.</title>
        <authorList>
            <person name="Maeda T."/>
            <person name="Kobayashi Y."/>
            <person name="Nakagawa T."/>
            <person name="Ezawa T."/>
            <person name="Yamaguchi K."/>
            <person name="Bino T."/>
            <person name="Nishimoto Y."/>
            <person name="Shigenobu S."/>
            <person name="Kawaguchi M."/>
        </authorList>
    </citation>
    <scope>NUCLEOTIDE SEQUENCE</scope>
    <source>
        <strain evidence="2">HR1</strain>
    </source>
</reference>
<feature type="domain" description="Methyltransferase" evidence="1">
    <location>
        <begin position="87"/>
        <end position="178"/>
    </location>
</feature>
<dbReference type="EMBL" id="BLAL01000043">
    <property type="protein sequence ID" value="GES79148.1"/>
    <property type="molecule type" value="Genomic_DNA"/>
</dbReference>
<sequence length="316" mass="36498">MAKLKIKIMGNKNSNLKRSRSSMKKVQEFDIIESEEERKEKLLDYYLSTDAGSIDRLHMYHFLRGYIFQGNFSSPIENKLIKGGCKVLDIGCGPGTWLLDLSNKYENSHFFGVDIKPIFPQEIKPNNLEFIETDVTNGLSFHDNEFDLTHAELMSLMFTPQQWDFVLSELIRVTKPGGYIEIADRRSGYVGEGPIFRRLTGSMWESHLNRNIDVKLVYNLDSKLKLLSNIGKVHRIEKDFIVGPNGGKIGLVFQDIAMSFFNSDIACEFISKEMGISEKEYKNMIEELDEEFKQTSTECVHVRFWAQKQLLDEQSY</sequence>
<dbReference type="Pfam" id="PF13649">
    <property type="entry name" value="Methyltransf_25"/>
    <property type="match status" value="1"/>
</dbReference>
<dbReference type="OrthoDB" id="2013972at2759"/>
<keyword evidence="2" id="KW-0808">Transferase</keyword>
<keyword evidence="2" id="KW-0489">Methyltransferase</keyword>
<dbReference type="AlphaFoldDB" id="A0A8H3KZW6"/>
<gene>
    <name evidence="2" type="ORF">RCL2_000646200</name>
</gene>
<evidence type="ECO:0000259" key="1">
    <source>
        <dbReference type="Pfam" id="PF13649"/>
    </source>
</evidence>
<dbReference type="GO" id="GO:0008168">
    <property type="term" value="F:methyltransferase activity"/>
    <property type="evidence" value="ECO:0007669"/>
    <property type="project" value="UniProtKB-KW"/>
</dbReference>